<dbReference type="InterPro" id="IPR016181">
    <property type="entry name" value="Acyl_CoA_acyltransferase"/>
</dbReference>
<keyword evidence="9" id="KW-1185">Reference proteome</keyword>
<keyword evidence="2 5" id="KW-0963">Cytoplasm</keyword>
<comment type="caution">
    <text evidence="8">The sequence shown here is derived from an EMBL/GenBank/DDBJ whole genome shotgun (WGS) entry which is preliminary data.</text>
</comment>
<dbReference type="NCBIfam" id="TIGR01575">
    <property type="entry name" value="rimI"/>
    <property type="match status" value="1"/>
</dbReference>
<dbReference type="InterPro" id="IPR006464">
    <property type="entry name" value="AcTrfase_RimI/Ard1"/>
</dbReference>
<feature type="domain" description="N-acetyltransferase" evidence="7">
    <location>
        <begin position="1"/>
        <end position="152"/>
    </location>
</feature>
<dbReference type="InterPro" id="IPR043690">
    <property type="entry name" value="RimI"/>
</dbReference>
<dbReference type="PANTHER" id="PTHR43420">
    <property type="entry name" value="ACETYLTRANSFERASE"/>
    <property type="match status" value="1"/>
</dbReference>
<evidence type="ECO:0000256" key="2">
    <source>
        <dbReference type="ARBA" id="ARBA00022490"/>
    </source>
</evidence>
<comment type="caution">
    <text evidence="5">Lacks conserved residue(s) required for the propagation of feature annotation.</text>
</comment>
<dbReference type="PROSITE" id="PS51186">
    <property type="entry name" value="GNAT"/>
    <property type="match status" value="1"/>
</dbReference>
<feature type="active site" description="Proton donor" evidence="5">
    <location>
        <position position="120"/>
    </location>
</feature>
<dbReference type="HAMAP" id="MF_02210">
    <property type="entry name" value="RimI"/>
    <property type="match status" value="1"/>
</dbReference>
<dbReference type="InterPro" id="IPR000182">
    <property type="entry name" value="GNAT_dom"/>
</dbReference>
<reference evidence="9" key="1">
    <citation type="journal article" date="2019" name="Int. J. Syst. Evol. Microbiol.">
        <title>The Global Catalogue of Microorganisms (GCM) 10K type strain sequencing project: providing services to taxonomists for standard genome sequencing and annotation.</title>
        <authorList>
            <consortium name="The Broad Institute Genomics Platform"/>
            <consortium name="The Broad Institute Genome Sequencing Center for Infectious Disease"/>
            <person name="Wu L."/>
            <person name="Ma J."/>
        </authorList>
    </citation>
    <scope>NUCLEOTIDE SEQUENCE [LARGE SCALE GENOMIC DNA]</scope>
    <source>
        <strain evidence="9">JCM 18720</strain>
    </source>
</reference>
<dbReference type="EC" id="2.3.1.266" evidence="5 6"/>
<organism evidence="8 9">
    <name type="scientific">Ferrimonas gelatinilytica</name>
    <dbReference type="NCBI Taxonomy" id="1255257"/>
    <lineage>
        <taxon>Bacteria</taxon>
        <taxon>Pseudomonadati</taxon>
        <taxon>Pseudomonadota</taxon>
        <taxon>Gammaproteobacteria</taxon>
        <taxon>Alteromonadales</taxon>
        <taxon>Ferrimonadaceae</taxon>
        <taxon>Ferrimonas</taxon>
    </lineage>
</organism>
<keyword evidence="8" id="KW-0687">Ribonucleoprotein</keyword>
<comment type="similarity">
    <text evidence="1 5 6">Belongs to the acetyltransferase family. RimI subfamily.</text>
</comment>
<comment type="subcellular location">
    <subcellularLocation>
        <location evidence="5 6">Cytoplasm</location>
    </subcellularLocation>
</comment>
<sequence>MTFAPLGTDWLSPERLDRLYEVERSAHPYPWSRETLASSLQPPYWGEVLLVEDGGALGFCLFQQVLDEVTLMNLCVVPTRQGSGLGRALLERGLESARARGARFCYLEVRAGNAAAVGLYRKLGFQEDGRRKGYYPGGAGREDAVLMSQALD</sequence>
<dbReference type="Proteomes" id="UP001501600">
    <property type="component" value="Unassembled WGS sequence"/>
</dbReference>
<dbReference type="PANTHER" id="PTHR43420:SF12">
    <property type="entry name" value="N-ACETYLTRANSFERASE DOMAIN-CONTAINING PROTEIN"/>
    <property type="match status" value="1"/>
</dbReference>
<evidence type="ECO:0000256" key="5">
    <source>
        <dbReference type="HAMAP-Rule" id="MF_02210"/>
    </source>
</evidence>
<dbReference type="SUPFAM" id="SSF55729">
    <property type="entry name" value="Acyl-CoA N-acyltransferases (Nat)"/>
    <property type="match status" value="1"/>
</dbReference>
<feature type="binding site" evidence="5">
    <location>
        <position position="113"/>
    </location>
    <ligand>
        <name>acetyl-CoA</name>
        <dbReference type="ChEBI" id="CHEBI:57288"/>
    </ligand>
</feature>
<feature type="active site" description="Proton acceptor" evidence="5">
    <location>
        <position position="108"/>
    </location>
</feature>
<evidence type="ECO:0000256" key="3">
    <source>
        <dbReference type="ARBA" id="ARBA00022679"/>
    </source>
</evidence>
<dbReference type="GO" id="GO:0005840">
    <property type="term" value="C:ribosome"/>
    <property type="evidence" value="ECO:0007669"/>
    <property type="project" value="UniProtKB-KW"/>
</dbReference>
<dbReference type="Gene3D" id="3.40.630.30">
    <property type="match status" value="1"/>
</dbReference>
<comment type="catalytic activity">
    <reaction evidence="5 6">
        <text>N-terminal L-alanyl-[ribosomal protein bS18] + acetyl-CoA = N-terminal N(alpha)-acetyl-L-alanyl-[ribosomal protein bS18] + CoA + H(+)</text>
        <dbReference type="Rhea" id="RHEA:43756"/>
        <dbReference type="Rhea" id="RHEA-COMP:10676"/>
        <dbReference type="Rhea" id="RHEA-COMP:10677"/>
        <dbReference type="ChEBI" id="CHEBI:15378"/>
        <dbReference type="ChEBI" id="CHEBI:57287"/>
        <dbReference type="ChEBI" id="CHEBI:57288"/>
        <dbReference type="ChEBI" id="CHEBI:64718"/>
        <dbReference type="ChEBI" id="CHEBI:83683"/>
        <dbReference type="EC" id="2.3.1.266"/>
    </reaction>
</comment>
<evidence type="ECO:0000313" key="9">
    <source>
        <dbReference type="Proteomes" id="UP001501600"/>
    </source>
</evidence>
<keyword evidence="3 5" id="KW-0808">Transferase</keyword>
<dbReference type="EMBL" id="BAABLF010000012">
    <property type="protein sequence ID" value="GAA5191654.1"/>
    <property type="molecule type" value="Genomic_DNA"/>
</dbReference>
<dbReference type="Pfam" id="PF00583">
    <property type="entry name" value="Acetyltransf_1"/>
    <property type="match status" value="1"/>
</dbReference>
<dbReference type="InterPro" id="IPR050680">
    <property type="entry name" value="YpeA/RimI_acetyltransf"/>
</dbReference>
<evidence type="ECO:0000256" key="6">
    <source>
        <dbReference type="RuleBase" id="RU363094"/>
    </source>
</evidence>
<accession>A0ABP9S5J1</accession>
<keyword evidence="8" id="KW-0689">Ribosomal protein</keyword>
<comment type="function">
    <text evidence="5 6">Acetylates the N-terminal alanine of ribosomal protein bS18.</text>
</comment>
<name>A0ABP9S5J1_9GAMM</name>
<evidence type="ECO:0000256" key="1">
    <source>
        <dbReference type="ARBA" id="ARBA00005395"/>
    </source>
</evidence>
<dbReference type="RefSeq" id="WP_345316867.1">
    <property type="nucleotide sequence ID" value="NZ_BAABLF010000012.1"/>
</dbReference>
<protein>
    <recommendedName>
        <fullName evidence="5 6">[Ribosomal protein bS18]-alanine N-acetyltransferase</fullName>
        <ecNumber evidence="5 6">2.3.1.266</ecNumber>
    </recommendedName>
</protein>
<evidence type="ECO:0000259" key="7">
    <source>
        <dbReference type="PROSITE" id="PS51186"/>
    </source>
</evidence>
<proteinExistence type="inferred from homology"/>
<gene>
    <name evidence="5 8" type="primary">rimI</name>
    <name evidence="8" type="ORF">GCM10025772_18970</name>
</gene>
<dbReference type="CDD" id="cd04301">
    <property type="entry name" value="NAT_SF"/>
    <property type="match status" value="1"/>
</dbReference>
<evidence type="ECO:0000313" key="8">
    <source>
        <dbReference type="EMBL" id="GAA5191654.1"/>
    </source>
</evidence>
<evidence type="ECO:0000256" key="4">
    <source>
        <dbReference type="ARBA" id="ARBA00023315"/>
    </source>
</evidence>
<keyword evidence="4 5" id="KW-0012">Acyltransferase</keyword>